<feature type="repeat" description="WD" evidence="7">
    <location>
        <begin position="673"/>
        <end position="712"/>
    </location>
</feature>
<dbReference type="Pfam" id="PF00400">
    <property type="entry name" value="WD40"/>
    <property type="match status" value="2"/>
</dbReference>
<evidence type="ECO:0000256" key="5">
    <source>
        <dbReference type="ARBA" id="ARBA00022833"/>
    </source>
</evidence>
<dbReference type="Gene3D" id="2.130.10.10">
    <property type="entry name" value="YVTN repeat-like/Quinoprotein amine dehydrogenase"/>
    <property type="match status" value="2"/>
</dbReference>
<dbReference type="Gene3D" id="3.30.40.10">
    <property type="entry name" value="Zinc/RING finger domain, C3HC4 (zinc finger)"/>
    <property type="match status" value="1"/>
</dbReference>
<keyword evidence="2" id="KW-0479">Metal-binding</keyword>
<evidence type="ECO:0000256" key="4">
    <source>
        <dbReference type="ARBA" id="ARBA00022771"/>
    </source>
</evidence>
<evidence type="ECO:0000259" key="10">
    <source>
        <dbReference type="PROSITE" id="PS50089"/>
    </source>
</evidence>
<evidence type="ECO:0000256" key="1">
    <source>
        <dbReference type="ARBA" id="ARBA00022574"/>
    </source>
</evidence>
<proteinExistence type="predicted"/>
<keyword evidence="3" id="KW-0677">Repeat</keyword>
<dbReference type="SMART" id="SM00320">
    <property type="entry name" value="WD40"/>
    <property type="match status" value="7"/>
</dbReference>
<dbReference type="InterPro" id="IPR011009">
    <property type="entry name" value="Kinase-like_dom_sf"/>
</dbReference>
<evidence type="ECO:0000256" key="3">
    <source>
        <dbReference type="ARBA" id="ARBA00022737"/>
    </source>
</evidence>
<dbReference type="Pfam" id="PF13445">
    <property type="entry name" value="zf-RING_UBOX"/>
    <property type="match status" value="1"/>
</dbReference>
<protein>
    <submittedName>
        <fullName evidence="11">Uncharacterized protein</fullName>
    </submittedName>
</protein>
<reference evidence="11" key="1">
    <citation type="journal article" date="2023" name="Mol. Ecol. Resour.">
        <title>Chromosome-level genome assembly of a triploid poplar Populus alba 'Berolinensis'.</title>
        <authorList>
            <person name="Chen S."/>
            <person name="Yu Y."/>
            <person name="Wang X."/>
            <person name="Wang S."/>
            <person name="Zhang T."/>
            <person name="Zhou Y."/>
            <person name="He R."/>
            <person name="Meng N."/>
            <person name="Wang Y."/>
            <person name="Liu W."/>
            <person name="Liu Z."/>
            <person name="Liu J."/>
            <person name="Guo Q."/>
            <person name="Huang H."/>
            <person name="Sederoff R.R."/>
            <person name="Wang G."/>
            <person name="Qu G."/>
            <person name="Chen S."/>
        </authorList>
    </citation>
    <scope>NUCLEOTIDE SEQUENCE</scope>
    <source>
        <strain evidence="11">SC-2020</strain>
    </source>
</reference>
<accession>A0AAD6L8U6</accession>
<dbReference type="CDD" id="cd16587">
    <property type="entry name" value="RING-HC_TRIM32_C-VII"/>
    <property type="match status" value="1"/>
</dbReference>
<comment type="caution">
    <text evidence="11">The sequence shown here is derived from an EMBL/GenBank/DDBJ whole genome shotgun (WGS) entry which is preliminary data.</text>
</comment>
<dbReference type="SUPFAM" id="SSF50978">
    <property type="entry name" value="WD40 repeat-like"/>
    <property type="match status" value="1"/>
</dbReference>
<evidence type="ECO:0000256" key="7">
    <source>
        <dbReference type="PROSITE-ProRule" id="PRU00221"/>
    </source>
</evidence>
<dbReference type="PANTHER" id="PTHR44489:SF11">
    <property type="entry name" value="WD REPEAT DOMAIN 86"/>
    <property type="match status" value="1"/>
</dbReference>
<keyword evidence="5" id="KW-0862">Zinc</keyword>
<dbReference type="SUPFAM" id="SSF57850">
    <property type="entry name" value="RING/U-box"/>
    <property type="match status" value="1"/>
</dbReference>
<feature type="repeat" description="WD" evidence="7">
    <location>
        <begin position="542"/>
        <end position="581"/>
    </location>
</feature>
<dbReference type="GO" id="GO:0004672">
    <property type="term" value="F:protein kinase activity"/>
    <property type="evidence" value="ECO:0007669"/>
    <property type="project" value="InterPro"/>
</dbReference>
<dbReference type="Proteomes" id="UP001164929">
    <property type="component" value="Chromosome 19"/>
</dbReference>
<feature type="domain" description="Protein kinase" evidence="9">
    <location>
        <begin position="131"/>
        <end position="463"/>
    </location>
</feature>
<keyword evidence="1 7" id="KW-0853">WD repeat</keyword>
<evidence type="ECO:0000259" key="9">
    <source>
        <dbReference type="PROSITE" id="PS50011"/>
    </source>
</evidence>
<keyword evidence="12" id="KW-1185">Reference proteome</keyword>
<dbReference type="PROSITE" id="PS50089">
    <property type="entry name" value="ZF_RING_2"/>
    <property type="match status" value="1"/>
</dbReference>
<dbReference type="SMART" id="SM00220">
    <property type="entry name" value="S_TKc"/>
    <property type="match status" value="1"/>
</dbReference>
<dbReference type="PROSITE" id="PS50011">
    <property type="entry name" value="PROTEIN_KINASE_DOM"/>
    <property type="match status" value="1"/>
</dbReference>
<evidence type="ECO:0000256" key="6">
    <source>
        <dbReference type="PROSITE-ProRule" id="PRU00175"/>
    </source>
</evidence>
<sequence length="877" mass="97323">MESPELPECPVCLSTYDGEYTIPRVLACGHTTCESCLKNIPQKYPLTIRCPACTQLVKYPSQQGPSALPKNIDLLRLVQQLQDHNPQKPNNKSQIDKPVLAQDFDFFVPPSWSDEFYTSWKNWVLDRDDVFVEDKERGYGLLKEGNKKVKVRLFMVGNDGGLLSGKVKGCVFKLSYVAKVMNLLNGMKEEKRDELGFILRICAKQGRICKGCGLWCDLEDGVLYFVCERLNGNVLDMLGDFENGLSKDGLSSFAMIGMEMYEAVIGLHLEGLIVGSLGVSCFELDGFGHVSLSLSEVLVMGRAVHEGVMELGSGGRSLSVKKLGRLVGEILKKEVFVSPEVLFGILKGEGVEVECGSNRYPIGLGSDVWTLACTVLRMLIGKEFFEELGDHVDSIISKRSEDNNLDCSGLYTGLMEKVSSLLESKTGEELKPMHQMLCRSLSFDPGNRPHAIDMWKCIRDLFIRHQHDTSVPRLGEAIHEENKEHLRVLGELCWLPLKKSTLKKSELAEKNSGENQDQREDVRNDKDITEALVEGKVKFKEMQGHLDCVTGFAIGGGFLFSSSFDKTVQVWSLQDFSHMHTFKGHEHKVMAVIYVDEELPLCISGDGGGGIFLWSISVPMGKEPLKTWYEQKDWRYSGIHALTTAGNGYLYTGSGDRSVKAWSLQDGTLSCIMDGHKSVVSTLAACDGILYSGSWDGTIRLWSLTDHSPLTVLGNDLPGTATSVLYLTANQNILVAAHENGQIKAWRDDVFKKSTQCHSGAILACVMEGKWLFTGGWDKIVNVQELSGDEFQVDTRPIGSIPGGSVVTALLCWQGKLFVGHGDRTIKVRHLTYIYCNLSNIASLIRRLRILPWKVTKSSPGNCSSFPCTSDSMFIRP</sequence>
<dbReference type="InterPro" id="IPR015943">
    <property type="entry name" value="WD40/YVTN_repeat-like_dom_sf"/>
</dbReference>
<dbReference type="PROSITE" id="PS50082">
    <property type="entry name" value="WD_REPEATS_2"/>
    <property type="match status" value="2"/>
</dbReference>
<dbReference type="InterPro" id="IPR001841">
    <property type="entry name" value="Znf_RING"/>
</dbReference>
<dbReference type="InterPro" id="IPR036322">
    <property type="entry name" value="WD40_repeat_dom_sf"/>
</dbReference>
<dbReference type="EMBL" id="JAQIZT010000019">
    <property type="protein sequence ID" value="KAJ6952293.1"/>
    <property type="molecule type" value="Genomic_DNA"/>
</dbReference>
<evidence type="ECO:0000256" key="2">
    <source>
        <dbReference type="ARBA" id="ARBA00022723"/>
    </source>
</evidence>
<name>A0AAD6L8U6_9ROSI</name>
<dbReference type="InterPro" id="IPR001680">
    <property type="entry name" value="WD40_rpt"/>
</dbReference>
<dbReference type="SUPFAM" id="SSF56112">
    <property type="entry name" value="Protein kinase-like (PK-like)"/>
    <property type="match status" value="1"/>
</dbReference>
<evidence type="ECO:0000313" key="11">
    <source>
        <dbReference type="EMBL" id="KAJ6952293.1"/>
    </source>
</evidence>
<feature type="region of interest" description="Disordered" evidence="8">
    <location>
        <begin position="505"/>
        <end position="524"/>
    </location>
</feature>
<dbReference type="PANTHER" id="PTHR44489">
    <property type="match status" value="1"/>
</dbReference>
<dbReference type="InterPro" id="IPR027370">
    <property type="entry name" value="Znf-RING_euk"/>
</dbReference>
<dbReference type="Gene3D" id="1.10.510.10">
    <property type="entry name" value="Transferase(Phosphotransferase) domain 1"/>
    <property type="match status" value="1"/>
</dbReference>
<dbReference type="InterPro" id="IPR000719">
    <property type="entry name" value="Prot_kinase_dom"/>
</dbReference>
<organism evidence="11 12">
    <name type="scientific">Populus alba x Populus x berolinensis</name>
    <dbReference type="NCBI Taxonomy" id="444605"/>
    <lineage>
        <taxon>Eukaryota</taxon>
        <taxon>Viridiplantae</taxon>
        <taxon>Streptophyta</taxon>
        <taxon>Embryophyta</taxon>
        <taxon>Tracheophyta</taxon>
        <taxon>Spermatophyta</taxon>
        <taxon>Magnoliopsida</taxon>
        <taxon>eudicotyledons</taxon>
        <taxon>Gunneridae</taxon>
        <taxon>Pentapetalae</taxon>
        <taxon>rosids</taxon>
        <taxon>fabids</taxon>
        <taxon>Malpighiales</taxon>
        <taxon>Salicaceae</taxon>
        <taxon>Saliceae</taxon>
        <taxon>Populus</taxon>
    </lineage>
</organism>
<dbReference type="GO" id="GO:0008270">
    <property type="term" value="F:zinc ion binding"/>
    <property type="evidence" value="ECO:0007669"/>
    <property type="project" value="UniProtKB-KW"/>
</dbReference>
<dbReference type="InterPro" id="IPR020472">
    <property type="entry name" value="WD40_PAC1"/>
</dbReference>
<dbReference type="PROSITE" id="PS50294">
    <property type="entry name" value="WD_REPEATS_REGION"/>
    <property type="match status" value="1"/>
</dbReference>
<dbReference type="InterPro" id="IPR044715">
    <property type="entry name" value="WDR86-like"/>
</dbReference>
<gene>
    <name evidence="11" type="ORF">NC653_041440</name>
</gene>
<dbReference type="AlphaFoldDB" id="A0AAD6L8U6"/>
<evidence type="ECO:0000256" key="8">
    <source>
        <dbReference type="SAM" id="MobiDB-lite"/>
    </source>
</evidence>
<dbReference type="GO" id="GO:0005524">
    <property type="term" value="F:ATP binding"/>
    <property type="evidence" value="ECO:0007669"/>
    <property type="project" value="InterPro"/>
</dbReference>
<evidence type="ECO:0000313" key="12">
    <source>
        <dbReference type="Proteomes" id="UP001164929"/>
    </source>
</evidence>
<feature type="domain" description="RING-type" evidence="10">
    <location>
        <begin position="9"/>
        <end position="54"/>
    </location>
</feature>
<keyword evidence="4 6" id="KW-0863">Zinc-finger</keyword>
<dbReference type="PRINTS" id="PR00320">
    <property type="entry name" value="GPROTEINBRPT"/>
</dbReference>
<dbReference type="InterPro" id="IPR013083">
    <property type="entry name" value="Znf_RING/FYVE/PHD"/>
</dbReference>
<dbReference type="SMART" id="SM00184">
    <property type="entry name" value="RING"/>
    <property type="match status" value="1"/>
</dbReference>